<dbReference type="EMBL" id="CM045759">
    <property type="protein sequence ID" value="KAI8018530.1"/>
    <property type="molecule type" value="Genomic_DNA"/>
</dbReference>
<proteinExistence type="predicted"/>
<reference evidence="1 2" key="1">
    <citation type="journal article" date="2022" name="Plant J.">
        <title>Chromosome-level genome of Camellia lanceoleosa provides a valuable resource for understanding genome evolution and self-incompatibility.</title>
        <authorList>
            <person name="Gong W."/>
            <person name="Xiao S."/>
            <person name="Wang L."/>
            <person name="Liao Z."/>
            <person name="Chang Y."/>
            <person name="Mo W."/>
            <person name="Hu G."/>
            <person name="Li W."/>
            <person name="Zhao G."/>
            <person name="Zhu H."/>
            <person name="Hu X."/>
            <person name="Ji K."/>
            <person name="Xiang X."/>
            <person name="Song Q."/>
            <person name="Yuan D."/>
            <person name="Jin S."/>
            <person name="Zhang L."/>
        </authorList>
    </citation>
    <scope>NUCLEOTIDE SEQUENCE [LARGE SCALE GENOMIC DNA]</scope>
    <source>
        <strain evidence="1">SQ_2022a</strain>
    </source>
</reference>
<accession>A0ACC0HZQ9</accession>
<name>A0ACC0HZQ9_9ERIC</name>
<sequence length="87" mass="10235">MVDRQDNQWVDPAVNRFEAFTCWLMTQALHRAIELKKLMHDVEMEVITATVANDVLVERLPIVVIDSDDEETRDQKSLYPYRDFVLP</sequence>
<dbReference type="Proteomes" id="UP001060215">
    <property type="component" value="Chromosome 2"/>
</dbReference>
<comment type="caution">
    <text evidence="1">The sequence shown here is derived from an EMBL/GenBank/DDBJ whole genome shotgun (WGS) entry which is preliminary data.</text>
</comment>
<organism evidence="1 2">
    <name type="scientific">Camellia lanceoleosa</name>
    <dbReference type="NCBI Taxonomy" id="1840588"/>
    <lineage>
        <taxon>Eukaryota</taxon>
        <taxon>Viridiplantae</taxon>
        <taxon>Streptophyta</taxon>
        <taxon>Embryophyta</taxon>
        <taxon>Tracheophyta</taxon>
        <taxon>Spermatophyta</taxon>
        <taxon>Magnoliopsida</taxon>
        <taxon>eudicotyledons</taxon>
        <taxon>Gunneridae</taxon>
        <taxon>Pentapetalae</taxon>
        <taxon>asterids</taxon>
        <taxon>Ericales</taxon>
        <taxon>Theaceae</taxon>
        <taxon>Camellia</taxon>
    </lineage>
</organism>
<keyword evidence="2" id="KW-1185">Reference proteome</keyword>
<evidence type="ECO:0000313" key="2">
    <source>
        <dbReference type="Proteomes" id="UP001060215"/>
    </source>
</evidence>
<protein>
    <submittedName>
        <fullName evidence="1">Uncharacterized protein</fullName>
    </submittedName>
</protein>
<gene>
    <name evidence="1" type="ORF">LOK49_LG04G00710</name>
</gene>
<evidence type="ECO:0000313" key="1">
    <source>
        <dbReference type="EMBL" id="KAI8018530.1"/>
    </source>
</evidence>